<name>A0AA36J503_9DINO</name>
<evidence type="ECO:0000313" key="2">
    <source>
        <dbReference type="Proteomes" id="UP001178507"/>
    </source>
</evidence>
<protein>
    <submittedName>
        <fullName evidence="1">Uncharacterized protein</fullName>
    </submittedName>
</protein>
<dbReference type="AlphaFoldDB" id="A0AA36J503"/>
<comment type="caution">
    <text evidence="1">The sequence shown here is derived from an EMBL/GenBank/DDBJ whole genome shotgun (WGS) entry which is preliminary data.</text>
</comment>
<keyword evidence="2" id="KW-1185">Reference proteome</keyword>
<accession>A0AA36J503</accession>
<proteinExistence type="predicted"/>
<dbReference type="Proteomes" id="UP001178507">
    <property type="component" value="Unassembled WGS sequence"/>
</dbReference>
<reference evidence="1" key="1">
    <citation type="submission" date="2023-08" db="EMBL/GenBank/DDBJ databases">
        <authorList>
            <person name="Chen Y."/>
            <person name="Shah S."/>
            <person name="Dougan E. K."/>
            <person name="Thang M."/>
            <person name="Chan C."/>
        </authorList>
    </citation>
    <scope>NUCLEOTIDE SEQUENCE</scope>
</reference>
<organism evidence="1 2">
    <name type="scientific">Effrenium voratum</name>
    <dbReference type="NCBI Taxonomy" id="2562239"/>
    <lineage>
        <taxon>Eukaryota</taxon>
        <taxon>Sar</taxon>
        <taxon>Alveolata</taxon>
        <taxon>Dinophyceae</taxon>
        <taxon>Suessiales</taxon>
        <taxon>Symbiodiniaceae</taxon>
        <taxon>Effrenium</taxon>
    </lineage>
</organism>
<sequence>MADGNRSVDLWHSGNLAEKIVNTYWKGAINCCSCQLSKSTGVWMQRSTPRLFVSLTFHGVRRPTTKFDRFCGKRLDDRWQTWCRRVCLPAGKTIDSGGNAAAKCWLQFGRTGAAWQVAKWLQVQMRQGVSQVVFDFCLPYFQKRACNFAQSSSEGVVYSASCRWQVLAWLGSRQLGKTCGAWEVAKWLQV</sequence>
<gene>
    <name evidence="1" type="ORF">EVOR1521_LOCUS22786</name>
</gene>
<dbReference type="EMBL" id="CAUJNA010003327">
    <property type="protein sequence ID" value="CAJ1399209.1"/>
    <property type="molecule type" value="Genomic_DNA"/>
</dbReference>
<evidence type="ECO:0000313" key="1">
    <source>
        <dbReference type="EMBL" id="CAJ1399209.1"/>
    </source>
</evidence>